<dbReference type="PANTHER" id="PTHR33542:SF3">
    <property type="entry name" value="SIROHYDROCHLORIN FERROCHELATASE, CHLOROPLASTIC"/>
    <property type="match status" value="1"/>
</dbReference>
<dbReference type="InterPro" id="IPR050963">
    <property type="entry name" value="Sirohydro_Cobaltochel/CbiX"/>
</dbReference>
<reference evidence="3 4" key="1">
    <citation type="submission" date="2020-06" db="EMBL/GenBank/DDBJ databases">
        <title>Schlegella sp. ID0723 isolated from air conditioner.</title>
        <authorList>
            <person name="Kim D.Y."/>
            <person name="Kim D.-U."/>
        </authorList>
    </citation>
    <scope>NUCLEOTIDE SEQUENCE [LARGE SCALE GENOMIC DNA]</scope>
    <source>
        <strain evidence="3 4">ID0723</strain>
    </source>
</reference>
<accession>A0A7Y6NS41</accession>
<dbReference type="PANTHER" id="PTHR33542">
    <property type="entry name" value="SIROHYDROCHLORIN FERROCHELATASE, CHLOROPLASTIC"/>
    <property type="match status" value="1"/>
</dbReference>
<dbReference type="Gene3D" id="3.40.50.1400">
    <property type="match status" value="1"/>
</dbReference>
<dbReference type="AlphaFoldDB" id="A0A7Y6NS41"/>
<dbReference type="GO" id="GO:0046872">
    <property type="term" value="F:metal ion binding"/>
    <property type="evidence" value="ECO:0007669"/>
    <property type="project" value="UniProtKB-KW"/>
</dbReference>
<sequence length="139" mass="14677">MSRGLVLFAHGARDPRWAEPFEAVAARARAADPALDVVLAYLELMAPSLLEAGRQLAARGCTDVDIVPLFLGAGGHIRRDLPQLLAQLEAELPTQHWRLHPPVGELPSVINAIAAAALGAAASGRRDLAEPTAPPEADE</sequence>
<dbReference type="Pfam" id="PF01903">
    <property type="entry name" value="CbiX"/>
    <property type="match status" value="1"/>
</dbReference>
<evidence type="ECO:0000256" key="1">
    <source>
        <dbReference type="ARBA" id="ARBA00022723"/>
    </source>
</evidence>
<evidence type="ECO:0000256" key="2">
    <source>
        <dbReference type="ARBA" id="ARBA00023239"/>
    </source>
</evidence>
<keyword evidence="4" id="KW-1185">Reference proteome</keyword>
<name>A0A7Y6NS41_9BURK</name>
<evidence type="ECO:0000313" key="3">
    <source>
        <dbReference type="EMBL" id="NUZ08278.1"/>
    </source>
</evidence>
<dbReference type="Proteomes" id="UP000529637">
    <property type="component" value="Unassembled WGS sequence"/>
</dbReference>
<dbReference type="InterPro" id="IPR002762">
    <property type="entry name" value="CbiX-like"/>
</dbReference>
<evidence type="ECO:0000313" key="4">
    <source>
        <dbReference type="Proteomes" id="UP000529637"/>
    </source>
</evidence>
<proteinExistence type="predicted"/>
<protein>
    <submittedName>
        <fullName evidence="3">CbiX/SirB N-terminal domain-containing protein</fullName>
    </submittedName>
</protein>
<dbReference type="GO" id="GO:0016829">
    <property type="term" value="F:lyase activity"/>
    <property type="evidence" value="ECO:0007669"/>
    <property type="project" value="UniProtKB-KW"/>
</dbReference>
<dbReference type="SUPFAM" id="SSF53800">
    <property type="entry name" value="Chelatase"/>
    <property type="match status" value="1"/>
</dbReference>
<keyword evidence="1" id="KW-0479">Metal-binding</keyword>
<keyword evidence="2" id="KW-0456">Lyase</keyword>
<organism evidence="3 4">
    <name type="scientific">Piscinibacter koreensis</name>
    <dbReference type="NCBI Taxonomy" id="2742824"/>
    <lineage>
        <taxon>Bacteria</taxon>
        <taxon>Pseudomonadati</taxon>
        <taxon>Pseudomonadota</taxon>
        <taxon>Betaproteobacteria</taxon>
        <taxon>Burkholderiales</taxon>
        <taxon>Sphaerotilaceae</taxon>
        <taxon>Piscinibacter</taxon>
    </lineage>
</organism>
<dbReference type="RefSeq" id="WP_176071117.1">
    <property type="nucleotide sequence ID" value="NZ_JABWMJ010000012.1"/>
</dbReference>
<comment type="caution">
    <text evidence="3">The sequence shown here is derived from an EMBL/GenBank/DDBJ whole genome shotgun (WGS) entry which is preliminary data.</text>
</comment>
<dbReference type="CDD" id="cd03416">
    <property type="entry name" value="CbiX_SirB_N"/>
    <property type="match status" value="1"/>
</dbReference>
<dbReference type="EMBL" id="JABWMJ010000012">
    <property type="protein sequence ID" value="NUZ08278.1"/>
    <property type="molecule type" value="Genomic_DNA"/>
</dbReference>
<gene>
    <name evidence="3" type="ORF">HQN59_21215</name>
</gene>